<evidence type="ECO:0000313" key="8">
    <source>
        <dbReference type="EMBL" id="TDP97871.1"/>
    </source>
</evidence>
<feature type="binding site" evidence="6">
    <location>
        <begin position="16"/>
        <end position="18"/>
    </location>
    <ligand>
        <name>FMN</name>
        <dbReference type="ChEBI" id="CHEBI:58210"/>
    </ligand>
</feature>
<feature type="binding site" evidence="6">
    <location>
        <begin position="96"/>
        <end position="99"/>
    </location>
    <ligand>
        <name>FMN</name>
        <dbReference type="ChEBI" id="CHEBI:58210"/>
    </ligand>
</feature>
<evidence type="ECO:0000256" key="1">
    <source>
        <dbReference type="ARBA" id="ARBA00022630"/>
    </source>
</evidence>
<keyword evidence="1 6" id="KW-0285">Flavoprotein</keyword>
<name>A0A4R6SD69_LABRH</name>
<proteinExistence type="inferred from homology"/>
<comment type="function">
    <text evidence="6">Quinone reductase that provides resistance to thiol-specific stress caused by electrophilic quinones.</text>
</comment>
<dbReference type="InterPro" id="IPR003680">
    <property type="entry name" value="Flavodoxin_fold"/>
</dbReference>
<comment type="function">
    <text evidence="6">Also exhibits azoreductase activity. Catalyzes the reductive cleavage of the azo bond in aromatic azo compounds to the corresponding amines.</text>
</comment>
<keyword evidence="2 6" id="KW-0288">FMN</keyword>
<comment type="similarity">
    <text evidence="6">Belongs to the azoreductase type 1 family.</text>
</comment>
<dbReference type="AlphaFoldDB" id="A0A4R6SD69"/>
<dbReference type="EMBL" id="SNXZ01000003">
    <property type="protein sequence ID" value="TDP97871.1"/>
    <property type="molecule type" value="Genomic_DNA"/>
</dbReference>
<dbReference type="PANTHER" id="PTHR43741:SF4">
    <property type="entry name" value="FMN-DEPENDENT NADH:QUINONE OXIDOREDUCTASE"/>
    <property type="match status" value="1"/>
</dbReference>
<keyword evidence="9" id="KW-1185">Reference proteome</keyword>
<comment type="catalytic activity">
    <reaction evidence="6">
        <text>2 a quinone + NADH + H(+) = 2 a 1,4-benzosemiquinone + NAD(+)</text>
        <dbReference type="Rhea" id="RHEA:65952"/>
        <dbReference type="ChEBI" id="CHEBI:15378"/>
        <dbReference type="ChEBI" id="CHEBI:57540"/>
        <dbReference type="ChEBI" id="CHEBI:57945"/>
        <dbReference type="ChEBI" id="CHEBI:132124"/>
        <dbReference type="ChEBI" id="CHEBI:134225"/>
    </reaction>
</comment>
<protein>
    <recommendedName>
        <fullName evidence="6">FMN dependent NADH:quinone oxidoreductase</fullName>
        <ecNumber evidence="6">1.6.5.-</ecNumber>
    </recommendedName>
    <alternativeName>
        <fullName evidence="6">Azo-dye reductase</fullName>
    </alternativeName>
    <alternativeName>
        <fullName evidence="6">FMN-dependent NADH-azo compound oxidoreductase</fullName>
    </alternativeName>
    <alternativeName>
        <fullName evidence="6">FMN-dependent NADH-azoreductase</fullName>
        <ecNumber evidence="6">1.7.1.17</ecNumber>
    </alternativeName>
</protein>
<dbReference type="InterPro" id="IPR050104">
    <property type="entry name" value="FMN-dep_NADH:Q_OxRdtase_AzoR1"/>
</dbReference>
<dbReference type="Proteomes" id="UP000295444">
    <property type="component" value="Unassembled WGS sequence"/>
</dbReference>
<dbReference type="GO" id="GO:0010181">
    <property type="term" value="F:FMN binding"/>
    <property type="evidence" value="ECO:0007669"/>
    <property type="project" value="UniProtKB-UniRule"/>
</dbReference>
<evidence type="ECO:0000256" key="6">
    <source>
        <dbReference type="HAMAP-Rule" id="MF_01216"/>
    </source>
</evidence>
<evidence type="ECO:0000256" key="4">
    <source>
        <dbReference type="ARBA" id="ARBA00023027"/>
    </source>
</evidence>
<comment type="caution">
    <text evidence="8">The sequence shown here is derived from an EMBL/GenBank/DDBJ whole genome shotgun (WGS) entry which is preliminary data.</text>
</comment>
<evidence type="ECO:0000259" key="7">
    <source>
        <dbReference type="Pfam" id="PF02525"/>
    </source>
</evidence>
<keyword evidence="3 6" id="KW-0560">Oxidoreductase</keyword>
<dbReference type="GO" id="GO:0009055">
    <property type="term" value="F:electron transfer activity"/>
    <property type="evidence" value="ECO:0007669"/>
    <property type="project" value="UniProtKB-UniRule"/>
</dbReference>
<dbReference type="OrthoDB" id="9805013at2"/>
<evidence type="ECO:0000256" key="3">
    <source>
        <dbReference type="ARBA" id="ARBA00023002"/>
    </source>
</evidence>
<dbReference type="Gene3D" id="3.40.50.360">
    <property type="match status" value="1"/>
</dbReference>
<comment type="subunit">
    <text evidence="6">Homodimer.</text>
</comment>
<accession>A0A4R6SD69</accession>
<comment type="caution">
    <text evidence="6">Lacks conserved residue(s) required for the propagation of feature annotation.</text>
</comment>
<dbReference type="GO" id="GO:0016652">
    <property type="term" value="F:oxidoreductase activity, acting on NAD(P)H as acceptor"/>
    <property type="evidence" value="ECO:0007669"/>
    <property type="project" value="UniProtKB-UniRule"/>
</dbReference>
<feature type="binding site" evidence="6">
    <location>
        <position position="10"/>
    </location>
    <ligand>
        <name>FMN</name>
        <dbReference type="ChEBI" id="CHEBI:58210"/>
    </ligand>
</feature>
<reference evidence="8 9" key="1">
    <citation type="submission" date="2019-03" db="EMBL/GenBank/DDBJ databases">
        <title>Genomic Encyclopedia of Type Strains, Phase IV (KMG-IV): sequencing the most valuable type-strain genomes for metagenomic binning, comparative biology and taxonomic classification.</title>
        <authorList>
            <person name="Goeker M."/>
        </authorList>
    </citation>
    <scope>NUCLEOTIDE SEQUENCE [LARGE SCALE GENOMIC DNA]</scope>
    <source>
        <strain evidence="8 9">DSM 45361</strain>
    </source>
</reference>
<sequence length="212" mass="23194">MTNLLHIDSSLRGAASVSKEVTAIYANAWRAAHPDGGYRYRDLAGNPVPHLDAVAHAAAQVDPAEHTEEQRQAFQHTADLLDELHWADTVLIGAPMYNFTVSSLLKTWMDRLFVPAHFVDPATGRGILSDKKVIIATARGGSYAPGTPREPLDFQEPYLRGVLGQIGLLDITFVHTEMTLADTVPALAQFKDFAAQSRRAAHETVRELARSA</sequence>
<organism evidence="8 9">
    <name type="scientific">Labedaea rhizosphaerae</name>
    <dbReference type="NCBI Taxonomy" id="598644"/>
    <lineage>
        <taxon>Bacteria</taxon>
        <taxon>Bacillati</taxon>
        <taxon>Actinomycetota</taxon>
        <taxon>Actinomycetes</taxon>
        <taxon>Pseudonocardiales</taxon>
        <taxon>Pseudonocardiaceae</taxon>
        <taxon>Labedaea</taxon>
    </lineage>
</organism>
<dbReference type="PANTHER" id="PTHR43741">
    <property type="entry name" value="FMN-DEPENDENT NADH-AZOREDUCTASE 1"/>
    <property type="match status" value="1"/>
</dbReference>
<keyword evidence="4 6" id="KW-0520">NAD</keyword>
<dbReference type="HAMAP" id="MF_01216">
    <property type="entry name" value="Azoreductase_type1"/>
    <property type="match status" value="1"/>
</dbReference>
<evidence type="ECO:0000313" key="9">
    <source>
        <dbReference type="Proteomes" id="UP000295444"/>
    </source>
</evidence>
<dbReference type="EC" id="1.6.5.-" evidence="6"/>
<feature type="domain" description="Flavodoxin-like fold" evidence="7">
    <location>
        <begin position="3"/>
        <end position="183"/>
    </location>
</feature>
<evidence type="ECO:0000256" key="5">
    <source>
        <dbReference type="ARBA" id="ARBA00048542"/>
    </source>
</evidence>
<dbReference type="GO" id="GO:0016655">
    <property type="term" value="F:oxidoreductase activity, acting on NAD(P)H, quinone or similar compound as acceptor"/>
    <property type="evidence" value="ECO:0007669"/>
    <property type="project" value="InterPro"/>
</dbReference>
<comment type="catalytic activity">
    <reaction evidence="5">
        <text>N,N-dimethyl-1,4-phenylenediamine + anthranilate + 2 NAD(+) = 2-(4-dimethylaminophenyl)diazenylbenzoate + 2 NADH + 2 H(+)</text>
        <dbReference type="Rhea" id="RHEA:55872"/>
        <dbReference type="ChEBI" id="CHEBI:15378"/>
        <dbReference type="ChEBI" id="CHEBI:15783"/>
        <dbReference type="ChEBI" id="CHEBI:16567"/>
        <dbReference type="ChEBI" id="CHEBI:57540"/>
        <dbReference type="ChEBI" id="CHEBI:57945"/>
        <dbReference type="ChEBI" id="CHEBI:71579"/>
        <dbReference type="EC" id="1.7.1.17"/>
    </reaction>
    <physiologicalReaction direction="right-to-left" evidence="5">
        <dbReference type="Rhea" id="RHEA:55874"/>
    </physiologicalReaction>
</comment>
<dbReference type="SUPFAM" id="SSF52218">
    <property type="entry name" value="Flavoproteins"/>
    <property type="match status" value="1"/>
</dbReference>
<dbReference type="InterPro" id="IPR023048">
    <property type="entry name" value="NADH:quinone_OxRdtase_FMN_depd"/>
</dbReference>
<dbReference type="RefSeq" id="WP_133851011.1">
    <property type="nucleotide sequence ID" value="NZ_SNXZ01000003.1"/>
</dbReference>
<evidence type="ECO:0000256" key="2">
    <source>
        <dbReference type="ARBA" id="ARBA00022643"/>
    </source>
</evidence>
<dbReference type="EC" id="1.7.1.17" evidence="6"/>
<dbReference type="InterPro" id="IPR029039">
    <property type="entry name" value="Flavoprotein-like_sf"/>
</dbReference>
<dbReference type="Pfam" id="PF02525">
    <property type="entry name" value="Flavodoxin_2"/>
    <property type="match status" value="1"/>
</dbReference>
<gene>
    <name evidence="6" type="primary">azoR</name>
    <name evidence="8" type="ORF">EV186_103848</name>
</gene>
<comment type="cofactor">
    <cofactor evidence="6">
        <name>FMN</name>
        <dbReference type="ChEBI" id="CHEBI:58210"/>
    </cofactor>
    <text evidence="6">Binds 1 FMN per subunit.</text>
</comment>